<proteinExistence type="predicted"/>
<dbReference type="EMBL" id="KP671755">
    <property type="protein sequence ID" value="AJT61074.1"/>
    <property type="molecule type" value="Genomic_DNA"/>
</dbReference>
<dbReference type="InterPro" id="IPR023476">
    <property type="entry name" value="Pep_tRNA_hydro_II_dom_sf"/>
</dbReference>
<keyword evidence="2" id="KW-0378">Hydrolase</keyword>
<dbReference type="EC" id="3.1.1.29" evidence="1"/>
<evidence type="ECO:0000313" key="5">
    <source>
        <dbReference type="Proteomes" id="UP000202888"/>
    </source>
</evidence>
<dbReference type="RefSeq" id="YP_009201336.1">
    <property type="nucleotide sequence ID" value="NC_028829.1"/>
</dbReference>
<evidence type="ECO:0000256" key="2">
    <source>
        <dbReference type="ARBA" id="ARBA00022801"/>
    </source>
</evidence>
<keyword evidence="5" id="KW-1185">Reference proteome</keyword>
<dbReference type="GO" id="GO:0004045">
    <property type="term" value="F:peptidyl-tRNA hydrolase activity"/>
    <property type="evidence" value="ECO:0007669"/>
    <property type="project" value="UniProtKB-EC"/>
</dbReference>
<dbReference type="InterPro" id="IPR002833">
    <property type="entry name" value="PTH2"/>
</dbReference>
<dbReference type="Proteomes" id="UP000202888">
    <property type="component" value="Segment"/>
</dbReference>
<reference evidence="4 5" key="1">
    <citation type="journal article" date="2016" name="Genom Data">
        <title>Complete genome sequence of a giant Vibrio phage ValKK3 infecting Vibrio alginolyticus.</title>
        <authorList>
            <person name="Lal T.M."/>
            <person name="Sano M."/>
            <person name="Hatai K."/>
            <person name="Ransangan J."/>
        </authorList>
    </citation>
    <scope>NUCLEOTIDE SEQUENCE [LARGE SCALE GENOMIC DNA]</scope>
</reference>
<organism evidence="4 5">
    <name type="scientific">Vibrio phage ValKK3</name>
    <dbReference type="NCBI Taxonomy" id="1610855"/>
    <lineage>
        <taxon>Viruses</taxon>
        <taxon>Duplodnaviria</taxon>
        <taxon>Heunggongvirae</taxon>
        <taxon>Uroviricota</taxon>
        <taxon>Caudoviricetes</taxon>
        <taxon>Pantevenvirales</taxon>
        <taxon>Straboviridae</taxon>
        <taxon>Schizotequatrovirus</taxon>
        <taxon>Schizotequatrovirus valkk3</taxon>
    </lineage>
</organism>
<accession>A0A0D4DAU3</accession>
<dbReference type="Gene3D" id="3.40.1490.10">
    <property type="entry name" value="Bit1"/>
    <property type="match status" value="1"/>
</dbReference>
<comment type="catalytic activity">
    <reaction evidence="3">
        <text>an N-acyl-L-alpha-aminoacyl-tRNA + H2O = an N-acyl-L-amino acid + a tRNA + H(+)</text>
        <dbReference type="Rhea" id="RHEA:54448"/>
        <dbReference type="Rhea" id="RHEA-COMP:10123"/>
        <dbReference type="Rhea" id="RHEA-COMP:13883"/>
        <dbReference type="ChEBI" id="CHEBI:15377"/>
        <dbReference type="ChEBI" id="CHEBI:15378"/>
        <dbReference type="ChEBI" id="CHEBI:59874"/>
        <dbReference type="ChEBI" id="CHEBI:78442"/>
        <dbReference type="ChEBI" id="CHEBI:138191"/>
        <dbReference type="EC" id="3.1.1.29"/>
    </reaction>
</comment>
<evidence type="ECO:0000313" key="4">
    <source>
        <dbReference type="EMBL" id="AJT61074.1"/>
    </source>
</evidence>
<sequence length="148" mass="17194">MSKAYIFVNRYCKGIQAGIQGAHALLRLARKAEKPIFDKWLNEDETIVILSAASHDHLEEIEETIREMGVVEDITFFQEEGLHHSLTGVAFIGDDTLMQVQAEMKEWRELRKIGEGLKRRDFDSDMFYKYGRTYELAKYLEGFHSHHG</sequence>
<dbReference type="Pfam" id="PF01981">
    <property type="entry name" value="PTH2"/>
    <property type="match status" value="1"/>
</dbReference>
<dbReference type="SUPFAM" id="SSF102462">
    <property type="entry name" value="Peptidyl-tRNA hydrolase II"/>
    <property type="match status" value="1"/>
</dbReference>
<dbReference type="GeneID" id="26628559"/>
<evidence type="ECO:0000256" key="3">
    <source>
        <dbReference type="ARBA" id="ARBA00048707"/>
    </source>
</evidence>
<evidence type="ECO:0000256" key="1">
    <source>
        <dbReference type="ARBA" id="ARBA00013260"/>
    </source>
</evidence>
<name>A0A0D4DAU3_9CAUD</name>
<dbReference type="KEGG" id="vg:26628559"/>
<protein>
    <recommendedName>
        <fullName evidence="1">peptidyl-tRNA hydrolase</fullName>
        <ecNumber evidence="1">3.1.1.29</ecNumber>
    </recommendedName>
</protein>
<dbReference type="OrthoDB" id="19461at10239"/>